<evidence type="ECO:0000313" key="4">
    <source>
        <dbReference type="EMBL" id="ATL65905.1"/>
    </source>
</evidence>
<feature type="transmembrane region" description="Helical" evidence="2">
    <location>
        <begin position="194"/>
        <end position="215"/>
    </location>
</feature>
<feature type="compositionally biased region" description="Basic and acidic residues" evidence="1">
    <location>
        <begin position="8"/>
        <end position="28"/>
    </location>
</feature>
<keyword evidence="2" id="KW-0472">Membrane</keyword>
<reference evidence="4 5" key="1">
    <citation type="submission" date="2017-10" db="EMBL/GenBank/DDBJ databases">
        <title>Comparative genomics between pathogenic Norcardia.</title>
        <authorList>
            <person name="Zeng L."/>
        </authorList>
    </citation>
    <scope>NUCLEOTIDE SEQUENCE [LARGE SCALE GENOMIC DNA]</scope>
    <source>
        <strain evidence="4 5">NC_YFY_NT001</strain>
    </source>
</reference>
<dbReference type="RefSeq" id="WP_098693132.1">
    <property type="nucleotide sequence ID" value="NZ_JAAFZG010000016.1"/>
</dbReference>
<keyword evidence="2" id="KW-1133">Transmembrane helix</keyword>
<evidence type="ECO:0000256" key="1">
    <source>
        <dbReference type="SAM" id="MobiDB-lite"/>
    </source>
</evidence>
<feature type="compositionally biased region" description="Basic and acidic residues" evidence="1">
    <location>
        <begin position="133"/>
        <end position="142"/>
    </location>
</feature>
<feature type="region of interest" description="Disordered" evidence="1">
    <location>
        <begin position="1"/>
        <end position="162"/>
    </location>
</feature>
<name>A0A291RF06_9NOCA</name>
<dbReference type="EMBL" id="CP023778">
    <property type="protein sequence ID" value="ATL65905.1"/>
    <property type="molecule type" value="Genomic_DNA"/>
</dbReference>
<keyword evidence="2" id="KW-0812">Transmembrane</keyword>
<organism evidence="4 5">
    <name type="scientific">Nocardia terpenica</name>
    <dbReference type="NCBI Taxonomy" id="455432"/>
    <lineage>
        <taxon>Bacteria</taxon>
        <taxon>Bacillati</taxon>
        <taxon>Actinomycetota</taxon>
        <taxon>Actinomycetes</taxon>
        <taxon>Mycobacteriales</taxon>
        <taxon>Nocardiaceae</taxon>
        <taxon>Nocardia</taxon>
    </lineage>
</organism>
<evidence type="ECO:0000313" key="5">
    <source>
        <dbReference type="Proteomes" id="UP000221961"/>
    </source>
</evidence>
<feature type="domain" description="DUF8176" evidence="3">
    <location>
        <begin position="235"/>
        <end position="352"/>
    </location>
</feature>
<accession>A0A291RF06</accession>
<protein>
    <recommendedName>
        <fullName evidence="3">DUF8176 domain-containing protein</fullName>
    </recommendedName>
</protein>
<proteinExistence type="predicted"/>
<dbReference type="AlphaFoldDB" id="A0A291RF06"/>
<feature type="compositionally biased region" description="Low complexity" evidence="1">
    <location>
        <begin position="29"/>
        <end position="52"/>
    </location>
</feature>
<dbReference type="Proteomes" id="UP000221961">
    <property type="component" value="Chromosome"/>
</dbReference>
<dbReference type="Pfam" id="PF26527">
    <property type="entry name" value="DUF8176"/>
    <property type="match status" value="1"/>
</dbReference>
<sequence>MGKGRVMASDDAKQHDESGRSAPREQGHGEQQQAGQDDSGFGPPVSGFGSPPAEFGPPVDTFGGSAFGPPTADSGPGWTPADAPARPTLGWQPADAPTYRAPDSMQPPKPPMPAPDPTPPTARYTDAPPSDDATERVDRETWWRASPQSFPPTPPRESTGSLWDDDELAKKLMPPRPVAPPDEPEKPRRNKGMLIGGAVAAVVVIAGLVTTVVLVSGGNKPAPPAGPTTPALIAVNCPARTDGNVTTGNGPGDTSSGVGAILGFEHGYYVERSGAKARDFASPGVNLEPAEGLQKIIDQLPKGTNYCLQIESVAPDRFNVQLTEFHPDGSTVQYKQVVTTIARDGRTLVDQILRM</sequence>
<gene>
    <name evidence="4" type="ORF">CRH09_06435</name>
</gene>
<dbReference type="KEGG" id="ntp:CRH09_06435"/>
<evidence type="ECO:0000256" key="2">
    <source>
        <dbReference type="SAM" id="Phobius"/>
    </source>
</evidence>
<feature type="compositionally biased region" description="Pro residues" evidence="1">
    <location>
        <begin position="105"/>
        <end position="120"/>
    </location>
</feature>
<dbReference type="InterPro" id="IPR058489">
    <property type="entry name" value="DUF8176"/>
</dbReference>
<evidence type="ECO:0000259" key="3">
    <source>
        <dbReference type="Pfam" id="PF26527"/>
    </source>
</evidence>